<name>A0A4C1UEG1_EUMVA</name>
<dbReference type="EMBL" id="BGZK01000165">
    <property type="protein sequence ID" value="GBP24719.1"/>
    <property type="molecule type" value="Genomic_DNA"/>
</dbReference>
<dbReference type="Proteomes" id="UP000299102">
    <property type="component" value="Unassembled WGS sequence"/>
</dbReference>
<evidence type="ECO:0000313" key="1">
    <source>
        <dbReference type="EMBL" id="GBP24719.1"/>
    </source>
</evidence>
<gene>
    <name evidence="1" type="ORF">EVAR_79566_1</name>
</gene>
<proteinExistence type="predicted"/>
<dbReference type="AlphaFoldDB" id="A0A4C1UEG1"/>
<comment type="caution">
    <text evidence="1">The sequence shown here is derived from an EMBL/GenBank/DDBJ whole genome shotgun (WGS) entry which is preliminary data.</text>
</comment>
<protein>
    <submittedName>
        <fullName evidence="1">Uncharacterized protein</fullName>
    </submittedName>
</protein>
<sequence length="157" mass="16847">MGGGDLVFRGAIGLAREIFAETIPLIVCLAALTETRATDLRGMSGDASELMKVVGAVDWMSVSILGLLLSARRRCHRCRDLFLLTTIVKGSSCSLKEPRTAPFDWSVEASKERAFAECLPLTTDGKGEPVQLIAGVAALTNSLMELMGTTIPFSDRN</sequence>
<organism evidence="1 2">
    <name type="scientific">Eumeta variegata</name>
    <name type="common">Bagworm moth</name>
    <name type="synonym">Eumeta japonica</name>
    <dbReference type="NCBI Taxonomy" id="151549"/>
    <lineage>
        <taxon>Eukaryota</taxon>
        <taxon>Metazoa</taxon>
        <taxon>Ecdysozoa</taxon>
        <taxon>Arthropoda</taxon>
        <taxon>Hexapoda</taxon>
        <taxon>Insecta</taxon>
        <taxon>Pterygota</taxon>
        <taxon>Neoptera</taxon>
        <taxon>Endopterygota</taxon>
        <taxon>Lepidoptera</taxon>
        <taxon>Glossata</taxon>
        <taxon>Ditrysia</taxon>
        <taxon>Tineoidea</taxon>
        <taxon>Psychidae</taxon>
        <taxon>Oiketicinae</taxon>
        <taxon>Eumeta</taxon>
    </lineage>
</organism>
<reference evidence="1 2" key="1">
    <citation type="journal article" date="2019" name="Commun. Biol.">
        <title>The bagworm genome reveals a unique fibroin gene that provides high tensile strength.</title>
        <authorList>
            <person name="Kono N."/>
            <person name="Nakamura H."/>
            <person name="Ohtoshi R."/>
            <person name="Tomita M."/>
            <person name="Numata K."/>
            <person name="Arakawa K."/>
        </authorList>
    </citation>
    <scope>NUCLEOTIDE SEQUENCE [LARGE SCALE GENOMIC DNA]</scope>
</reference>
<evidence type="ECO:0000313" key="2">
    <source>
        <dbReference type="Proteomes" id="UP000299102"/>
    </source>
</evidence>
<keyword evidence="2" id="KW-1185">Reference proteome</keyword>
<accession>A0A4C1UEG1</accession>